<proteinExistence type="predicted"/>
<dbReference type="AlphaFoldDB" id="A0A5B9D7Q0"/>
<keyword evidence="1" id="KW-0472">Membrane</keyword>
<reference evidence="2 3" key="2">
    <citation type="journal article" date="2024" name="Int. J. Syst. Evol. Microbiol.">
        <title>Promethearchaeum syntrophicum gen. nov., sp. nov., an anaerobic, obligately syntrophic archaeon, the first isolate of the lineage 'Asgard' archaea, and proposal of the new archaeal phylum Promethearchaeota phyl. nov. and kingdom Promethearchaeati regn. nov.</title>
        <authorList>
            <person name="Imachi H."/>
            <person name="Nobu M.K."/>
            <person name="Kato S."/>
            <person name="Takaki Y."/>
            <person name="Miyazaki M."/>
            <person name="Miyata M."/>
            <person name="Ogawara M."/>
            <person name="Saito Y."/>
            <person name="Sakai S."/>
            <person name="Tahara Y.O."/>
            <person name="Takano Y."/>
            <person name="Tasumi E."/>
            <person name="Uematsu K."/>
            <person name="Yoshimura T."/>
            <person name="Itoh T."/>
            <person name="Ohkuma M."/>
            <person name="Takai K."/>
        </authorList>
    </citation>
    <scope>NUCLEOTIDE SEQUENCE [LARGE SCALE GENOMIC DNA]</scope>
    <source>
        <strain evidence="2 3">MK-D1</strain>
    </source>
</reference>
<organism evidence="2 3">
    <name type="scientific">Promethearchaeum syntrophicum</name>
    <dbReference type="NCBI Taxonomy" id="2594042"/>
    <lineage>
        <taxon>Archaea</taxon>
        <taxon>Promethearchaeati</taxon>
        <taxon>Promethearchaeota</taxon>
        <taxon>Promethearchaeia</taxon>
        <taxon>Promethearchaeales</taxon>
        <taxon>Promethearchaeaceae</taxon>
        <taxon>Promethearchaeum</taxon>
    </lineage>
</organism>
<dbReference type="RefSeq" id="WP_147661952.1">
    <property type="nucleotide sequence ID" value="NZ_CP042905.2"/>
</dbReference>
<name>A0A5B9D7Q0_9ARCH</name>
<feature type="transmembrane region" description="Helical" evidence="1">
    <location>
        <begin position="57"/>
        <end position="79"/>
    </location>
</feature>
<feature type="transmembrane region" description="Helical" evidence="1">
    <location>
        <begin position="283"/>
        <end position="301"/>
    </location>
</feature>
<evidence type="ECO:0000313" key="2">
    <source>
        <dbReference type="EMBL" id="QEE15025.1"/>
    </source>
</evidence>
<feature type="transmembrane region" description="Helical" evidence="1">
    <location>
        <begin position="242"/>
        <end position="263"/>
    </location>
</feature>
<dbReference type="KEGG" id="psyt:DSAG12_00848"/>
<gene>
    <name evidence="2" type="ORF">DSAG12_00848</name>
</gene>
<dbReference type="GeneID" id="41328846"/>
<dbReference type="OrthoDB" id="10495at2157"/>
<reference evidence="2 3" key="1">
    <citation type="journal article" date="2020" name="Nature">
        <title>Isolation of an archaeon at the prokaryote-eukaryote interface.</title>
        <authorList>
            <person name="Imachi H."/>
            <person name="Nobu M.K."/>
            <person name="Nakahara N."/>
            <person name="Morono Y."/>
            <person name="Ogawara M."/>
            <person name="Takaki Y."/>
            <person name="Takano Y."/>
            <person name="Uematsu K."/>
            <person name="Ikuta T."/>
            <person name="Ito M."/>
            <person name="Matsui Y."/>
            <person name="Miyazaki M."/>
            <person name="Murata K."/>
            <person name="Saito Y."/>
            <person name="Sakai S."/>
            <person name="Song C."/>
            <person name="Tasumi E."/>
            <person name="Yamanaka Y."/>
            <person name="Yamaguchi T."/>
            <person name="Kamagata Y."/>
            <person name="Tamaki H."/>
            <person name="Takai K."/>
        </authorList>
    </citation>
    <scope>NUCLEOTIDE SEQUENCE [LARGE SCALE GENOMIC DNA]</scope>
    <source>
        <strain evidence="2 3">MK-D1</strain>
    </source>
</reference>
<feature type="transmembrane region" description="Helical" evidence="1">
    <location>
        <begin position="99"/>
        <end position="120"/>
    </location>
</feature>
<keyword evidence="3" id="KW-1185">Reference proteome</keyword>
<feature type="transmembrane region" description="Helical" evidence="1">
    <location>
        <begin position="16"/>
        <end position="36"/>
    </location>
</feature>
<accession>A0A5B9D7Q0</accession>
<feature type="transmembrane region" description="Helical" evidence="1">
    <location>
        <begin position="150"/>
        <end position="176"/>
    </location>
</feature>
<dbReference type="EMBL" id="CP042905">
    <property type="protein sequence ID" value="QEE15025.1"/>
    <property type="molecule type" value="Genomic_DNA"/>
</dbReference>
<keyword evidence="1" id="KW-0812">Transmembrane</keyword>
<dbReference type="SUPFAM" id="SSF48371">
    <property type="entry name" value="ARM repeat"/>
    <property type="match status" value="2"/>
</dbReference>
<dbReference type="InterPro" id="IPR016024">
    <property type="entry name" value="ARM-type_fold"/>
</dbReference>
<feature type="transmembrane region" description="Helical" evidence="1">
    <location>
        <begin position="182"/>
        <end position="208"/>
    </location>
</feature>
<dbReference type="InterPro" id="IPR011989">
    <property type="entry name" value="ARM-like"/>
</dbReference>
<evidence type="ECO:0000313" key="3">
    <source>
        <dbReference type="Proteomes" id="UP000321408"/>
    </source>
</evidence>
<feature type="transmembrane region" description="Helical" evidence="1">
    <location>
        <begin position="313"/>
        <end position="336"/>
    </location>
</feature>
<sequence length="1155" mass="132971">MGIISELFNLSFKLNGYTIVLMIIYIGTIAAGYNLMAKQVKLVKKEIWDNADRFKSFIWGFYFGNSVIIIVTIMMTFLITEIEKNKLENPLFETALGTISPFIIFPLLFCLLFISIYPLADLLYMASGENAMTPLQKPYKKIIDLVPKPYTYIIAVLLYFVAILLPPLLLISLLQIEVMISWISWALIYPIVILTYYGVLGFMIVLGMTISKIPSMERSTFLAFDSSKRANKEFLRDPLNRILYGLLIFVYIFQFYAFIRNIVRLDPNFWTEPSPHWYDVFNWMIYLSLGISITVYFSRFWGRKIKFKTMDILFASFLIAAVGINVLTTYTVSFYYQFESIYTQFSPTAVYYNLHDINSIGFEVGKYSLFTLASNIEETVLIIGITYFLFFEKNRKYWKEILYGQITQSLEVFNPVPSFNMLSKDDIKLREHSKNVLKEMYDRLPIRKGYDLNDPVFRDSLFDAICHPSNLIAQETSKEILGNLMENYPKKTLFMLKDVLNSKNFDKVKSVLDVILKHGNKILPLMDSYTFFILLNHPDYRIRNISIEILDKQFHENILDSYSISPTEEQISLLIEHLENPDHNFQSNVLQFLSKHPNMVPQEVFSSRLDHSITKIRSIAAKASSTTKFDDINQATIPKLIEMMDSANPEIKISVFSALTKIGHFNENKIPIEPFISGLLDQNNAIRNAAVEGVLTILKEQPYSIKSNYILSIIDSQDVEIQQSLLKILEALWKQSFITIFPKMIKFVHSENSDLQKLSQKILVNMGLQDPKLLVSKLVIEPDTESFIQRGKISETIIKISKSNPKRVIPIMIENLTNEKDFVRLNVATVLSELSSIHPEEIPLDILVNQWSKEEKIKISKELTNCISNISNKEPLTFKFHMNQILETFSKSNSTLRLIIAKLFIDIAEKNNELLPFDVIQQLTTDEDSYIREIGIKIIGFVGRIYPKKSITIIQKGLKDPDWNVKNAATDAFNKIGSEIESEDLIYEIKSLLKDENKWTRLAALEMIINYAEKNQSIITLNETLNLINLPGSEEIYLYNLAKLLGIVGTQDFKQSFPEMINLMKNPSKKVREGMISGMVKLSNVIDNNLLIPKLLFYFSDETDMKLQQSVALVFKRIMKYETGEIKQRVLSVLSIRAGVSQDPILLSVLSELQD</sequence>
<protein>
    <submittedName>
        <fullName evidence="2">HEAT repeat domain-containing protein</fullName>
    </submittedName>
</protein>
<evidence type="ECO:0000256" key="1">
    <source>
        <dbReference type="SAM" id="Phobius"/>
    </source>
</evidence>
<keyword evidence="1" id="KW-1133">Transmembrane helix</keyword>
<dbReference type="Gene3D" id="1.25.10.10">
    <property type="entry name" value="Leucine-rich Repeat Variant"/>
    <property type="match status" value="2"/>
</dbReference>
<dbReference type="Proteomes" id="UP000321408">
    <property type="component" value="Chromosome"/>
</dbReference>
<dbReference type="Pfam" id="PF13646">
    <property type="entry name" value="HEAT_2"/>
    <property type="match status" value="1"/>
</dbReference>